<dbReference type="STRING" id="937218.SAMN06297251_10382"/>
<accession>A0A1W1ZT17</accession>
<protein>
    <submittedName>
        <fullName evidence="6">Protein-S-isoprenylcysteine O-methyltransferase Ste14</fullName>
    </submittedName>
</protein>
<evidence type="ECO:0000256" key="1">
    <source>
        <dbReference type="ARBA" id="ARBA00004127"/>
    </source>
</evidence>
<dbReference type="InterPro" id="IPR052527">
    <property type="entry name" value="Metal_cation-efflux_comp"/>
</dbReference>
<dbReference type="GO" id="GO:0032259">
    <property type="term" value="P:methylation"/>
    <property type="evidence" value="ECO:0007669"/>
    <property type="project" value="UniProtKB-KW"/>
</dbReference>
<feature type="transmembrane region" description="Helical" evidence="5">
    <location>
        <begin position="38"/>
        <end position="61"/>
    </location>
</feature>
<evidence type="ECO:0000256" key="5">
    <source>
        <dbReference type="SAM" id="Phobius"/>
    </source>
</evidence>
<dbReference type="GO" id="GO:0008168">
    <property type="term" value="F:methyltransferase activity"/>
    <property type="evidence" value="ECO:0007669"/>
    <property type="project" value="UniProtKB-KW"/>
</dbReference>
<gene>
    <name evidence="6" type="ORF">SAMN06297251_10382</name>
</gene>
<dbReference type="RefSeq" id="WP_084408914.1">
    <property type="nucleotide sequence ID" value="NZ_FWXR01000003.1"/>
</dbReference>
<dbReference type="PANTHER" id="PTHR43847">
    <property type="entry name" value="BLL3993 PROTEIN"/>
    <property type="match status" value="1"/>
</dbReference>
<keyword evidence="6" id="KW-0489">Methyltransferase</keyword>
<reference evidence="6 7" key="1">
    <citation type="submission" date="2017-04" db="EMBL/GenBank/DDBJ databases">
        <authorList>
            <person name="Afonso C.L."/>
            <person name="Miller P.J."/>
            <person name="Scott M.A."/>
            <person name="Spackman E."/>
            <person name="Goraichik I."/>
            <person name="Dimitrov K.M."/>
            <person name="Suarez D.L."/>
            <person name="Swayne D.E."/>
        </authorList>
    </citation>
    <scope>NUCLEOTIDE SEQUENCE [LARGE SCALE GENOMIC DNA]</scope>
    <source>
        <strain evidence="6 7">CGMCC 1.10972</strain>
    </source>
</reference>
<comment type="subcellular location">
    <subcellularLocation>
        <location evidence="1">Endomembrane system</location>
        <topology evidence="1">Multi-pass membrane protein</topology>
    </subcellularLocation>
</comment>
<proteinExistence type="predicted"/>
<evidence type="ECO:0000256" key="2">
    <source>
        <dbReference type="ARBA" id="ARBA00022692"/>
    </source>
</evidence>
<dbReference type="AlphaFoldDB" id="A0A1W1ZT17"/>
<evidence type="ECO:0000256" key="3">
    <source>
        <dbReference type="ARBA" id="ARBA00022989"/>
    </source>
</evidence>
<feature type="transmembrane region" description="Helical" evidence="5">
    <location>
        <begin position="12"/>
        <end position="32"/>
    </location>
</feature>
<dbReference type="OrthoDB" id="9811969at2"/>
<name>A0A1W1ZT17_9HYPH</name>
<evidence type="ECO:0000313" key="6">
    <source>
        <dbReference type="EMBL" id="SMC51201.1"/>
    </source>
</evidence>
<keyword evidence="3 5" id="KW-1133">Transmembrane helix</keyword>
<dbReference type="Gene3D" id="1.20.120.1630">
    <property type="match status" value="1"/>
</dbReference>
<dbReference type="PANTHER" id="PTHR43847:SF1">
    <property type="entry name" value="BLL3993 PROTEIN"/>
    <property type="match status" value="1"/>
</dbReference>
<organism evidence="6 7">
    <name type="scientific">Fulvimarina manganoxydans</name>
    <dbReference type="NCBI Taxonomy" id="937218"/>
    <lineage>
        <taxon>Bacteria</taxon>
        <taxon>Pseudomonadati</taxon>
        <taxon>Pseudomonadota</taxon>
        <taxon>Alphaproteobacteria</taxon>
        <taxon>Hyphomicrobiales</taxon>
        <taxon>Aurantimonadaceae</taxon>
        <taxon>Fulvimarina</taxon>
    </lineage>
</organism>
<dbReference type="Pfam" id="PF04191">
    <property type="entry name" value="PEMT"/>
    <property type="match status" value="1"/>
</dbReference>
<sequence length="151" mass="16490">MALRERFPDLPPIWAAGFALAGWGLAQVLPVVDFASSLAAAIGVVLSLAGFLLAAWAAVWFSRKKTSIEPGERPTSLIVEGPFRVNRNPIYTGMALVLIGIAFWLGAMSALALALLFPFVITARFIRDEEASLRVAFGAEAEAYLRRTRRW</sequence>
<dbReference type="Proteomes" id="UP000192656">
    <property type="component" value="Unassembled WGS sequence"/>
</dbReference>
<keyword evidence="2 5" id="KW-0812">Transmembrane</keyword>
<keyword evidence="6" id="KW-0808">Transferase</keyword>
<keyword evidence="4 5" id="KW-0472">Membrane</keyword>
<evidence type="ECO:0000256" key="4">
    <source>
        <dbReference type="ARBA" id="ARBA00023136"/>
    </source>
</evidence>
<evidence type="ECO:0000313" key="7">
    <source>
        <dbReference type="Proteomes" id="UP000192656"/>
    </source>
</evidence>
<dbReference type="InterPro" id="IPR007318">
    <property type="entry name" value="Phopholipid_MeTrfase"/>
</dbReference>
<dbReference type="GO" id="GO:0012505">
    <property type="term" value="C:endomembrane system"/>
    <property type="evidence" value="ECO:0007669"/>
    <property type="project" value="UniProtKB-SubCell"/>
</dbReference>
<feature type="transmembrane region" description="Helical" evidence="5">
    <location>
        <begin position="94"/>
        <end position="121"/>
    </location>
</feature>
<dbReference type="EMBL" id="FWXR01000003">
    <property type="protein sequence ID" value="SMC51201.1"/>
    <property type="molecule type" value="Genomic_DNA"/>
</dbReference>
<keyword evidence="7" id="KW-1185">Reference proteome</keyword>